<dbReference type="InterPro" id="IPR015797">
    <property type="entry name" value="NUDIX_hydrolase-like_dom_sf"/>
</dbReference>
<comment type="cofactor">
    <cofactor evidence="1">
        <name>Mg(2+)</name>
        <dbReference type="ChEBI" id="CHEBI:18420"/>
    </cofactor>
</comment>
<dbReference type="EMBL" id="CP158165">
    <property type="protein sequence ID" value="XBV24856.1"/>
    <property type="molecule type" value="Genomic_DNA"/>
</dbReference>
<dbReference type="PROSITE" id="PS51462">
    <property type="entry name" value="NUDIX"/>
    <property type="match status" value="1"/>
</dbReference>
<reference evidence="4" key="1">
    <citation type="submission" date="2024-06" db="EMBL/GenBank/DDBJ databases">
        <title>Kribbella sp. strain HUAS MG21 genome sequences.</title>
        <authorList>
            <person name="Mo P."/>
        </authorList>
    </citation>
    <scope>NUCLEOTIDE SEQUENCE</scope>
    <source>
        <strain evidence="4">HUAS MG21</strain>
    </source>
</reference>
<dbReference type="PANTHER" id="PTHR43046">
    <property type="entry name" value="GDP-MANNOSE MANNOSYL HYDROLASE"/>
    <property type="match status" value="1"/>
</dbReference>
<name>A0AAU7TE01_9ACTN</name>
<feature type="domain" description="Nudix hydrolase" evidence="3">
    <location>
        <begin position="1"/>
        <end position="138"/>
    </location>
</feature>
<organism evidence="4">
    <name type="scientific">Kribbella sp. HUAS MG21</name>
    <dbReference type="NCBI Taxonomy" id="3160966"/>
    <lineage>
        <taxon>Bacteria</taxon>
        <taxon>Bacillati</taxon>
        <taxon>Actinomycetota</taxon>
        <taxon>Actinomycetes</taxon>
        <taxon>Propionibacteriales</taxon>
        <taxon>Kribbellaceae</taxon>
        <taxon>Kribbella</taxon>
    </lineage>
</organism>
<proteinExistence type="predicted"/>
<dbReference type="Gene3D" id="3.90.79.10">
    <property type="entry name" value="Nucleoside Triphosphate Pyrophosphohydrolase"/>
    <property type="match status" value="1"/>
</dbReference>
<dbReference type="Pfam" id="PF00293">
    <property type="entry name" value="NUDIX"/>
    <property type="match status" value="1"/>
</dbReference>
<evidence type="ECO:0000313" key="4">
    <source>
        <dbReference type="EMBL" id="XBV24856.1"/>
    </source>
</evidence>
<dbReference type="PROSITE" id="PS00893">
    <property type="entry name" value="NUDIX_BOX"/>
    <property type="match status" value="1"/>
</dbReference>
<evidence type="ECO:0000256" key="2">
    <source>
        <dbReference type="ARBA" id="ARBA00022801"/>
    </source>
</evidence>
<keyword evidence="2" id="KW-0378">Hydrolase</keyword>
<gene>
    <name evidence="4" type="ORF">ABN611_00255</name>
</gene>
<protein>
    <submittedName>
        <fullName evidence="4">NUDIX domain-containing protein</fullName>
    </submittedName>
</protein>
<dbReference type="SUPFAM" id="SSF55811">
    <property type="entry name" value="Nudix"/>
    <property type="match status" value="1"/>
</dbReference>
<dbReference type="RefSeq" id="WP_350277672.1">
    <property type="nucleotide sequence ID" value="NZ_CP158165.1"/>
</dbReference>
<dbReference type="PANTHER" id="PTHR43046:SF14">
    <property type="entry name" value="MUTT_NUDIX FAMILY PROTEIN"/>
    <property type="match status" value="1"/>
</dbReference>
<dbReference type="InterPro" id="IPR020084">
    <property type="entry name" value="NUDIX_hydrolase_CS"/>
</dbReference>
<sequence>MHHFGVYARIGDAAHVLLVRKTRGPYTGLLDLPGGTPEPGETWAETLERELHEELGLHLTPTGAFKHFAVHVHQSSTGTPISLHHRGVYVDVHLPAGLQLAAGSADVTSPDTAGSAWFDLQTGDPAHLSSAARAVLPL</sequence>
<dbReference type="AlphaFoldDB" id="A0AAU7TE01"/>
<accession>A0AAU7TE01</accession>
<dbReference type="InterPro" id="IPR000086">
    <property type="entry name" value="NUDIX_hydrolase_dom"/>
</dbReference>
<evidence type="ECO:0000259" key="3">
    <source>
        <dbReference type="PROSITE" id="PS51462"/>
    </source>
</evidence>
<evidence type="ECO:0000256" key="1">
    <source>
        <dbReference type="ARBA" id="ARBA00001946"/>
    </source>
</evidence>
<dbReference type="GO" id="GO:0016787">
    <property type="term" value="F:hydrolase activity"/>
    <property type="evidence" value="ECO:0007669"/>
    <property type="project" value="UniProtKB-KW"/>
</dbReference>